<dbReference type="Gene3D" id="3.40.50.1820">
    <property type="entry name" value="alpha/beta hydrolase"/>
    <property type="match status" value="2"/>
</dbReference>
<keyword evidence="9" id="KW-0325">Glycoprotein</keyword>
<evidence type="ECO:0000256" key="3">
    <source>
        <dbReference type="ARBA" id="ARBA00022645"/>
    </source>
</evidence>
<keyword evidence="8" id="KW-1015">Disulfide bond</keyword>
<dbReference type="SUPFAM" id="SSF53474">
    <property type="entry name" value="alpha/beta-Hydrolases"/>
    <property type="match status" value="1"/>
</dbReference>
<name>R7WE00_AEGTA</name>
<evidence type="ECO:0000256" key="4">
    <source>
        <dbReference type="ARBA" id="ARBA00022670"/>
    </source>
</evidence>
<dbReference type="InterPro" id="IPR001563">
    <property type="entry name" value="Peptidase_S10"/>
</dbReference>
<dbReference type="PANTHER" id="PTHR11802">
    <property type="entry name" value="SERINE PROTEASE FAMILY S10 SERINE CARBOXYPEPTIDASE"/>
    <property type="match status" value="1"/>
</dbReference>
<comment type="catalytic activity">
    <reaction evidence="1">
        <text>Preferential release of a C-terminal arginine or lysine residue.</text>
        <dbReference type="EC" id="3.4.16.6"/>
    </reaction>
</comment>
<evidence type="ECO:0000256" key="11">
    <source>
        <dbReference type="RuleBase" id="RU361156"/>
    </source>
</evidence>
<dbReference type="Pfam" id="PF00450">
    <property type="entry name" value="Peptidase_S10"/>
    <property type="match status" value="2"/>
</dbReference>
<dbReference type="AlphaFoldDB" id="R7WE00"/>
<dbReference type="PROSITE" id="PS00131">
    <property type="entry name" value="CARBOXYPEPT_SER_SER"/>
    <property type="match status" value="1"/>
</dbReference>
<comment type="subunit">
    <text evidence="10">Carboxypeptidase II is a dimer, where each monomer is composed of two chains linked by a disulfide bond.</text>
</comment>
<keyword evidence="6 11" id="KW-0378">Hydrolase</keyword>
<keyword evidence="5 11" id="KW-0732">Signal</keyword>
<dbReference type="PANTHER" id="PTHR11802:SF223">
    <property type="entry name" value="CARBOXYPEPTIDASE"/>
    <property type="match status" value="1"/>
</dbReference>
<dbReference type="Gene3D" id="6.10.250.940">
    <property type="match status" value="1"/>
</dbReference>
<evidence type="ECO:0000256" key="1">
    <source>
        <dbReference type="ARBA" id="ARBA00001003"/>
    </source>
</evidence>
<evidence type="ECO:0000256" key="7">
    <source>
        <dbReference type="ARBA" id="ARBA00023145"/>
    </source>
</evidence>
<protein>
    <recommendedName>
        <fullName evidence="11">Carboxypeptidase</fullName>
        <ecNumber evidence="11">3.4.16.-</ecNumber>
    </recommendedName>
</protein>
<dbReference type="PRINTS" id="PR00724">
    <property type="entry name" value="CRBOXYPTASEC"/>
</dbReference>
<sequence length="469" mass="52546">MEVSTLPCLLLVSVALALCCAAAARPDSTTASLDAATMAAQELDRVASLPGAPSYSYAFKHYSGYVTTDEHLGKALFYWFFEATEKPDDKPLVLWLNGENFVGGRWFGQAQELGPFLVKKEVPELELNPCQLAVPGLSSGCWIFIHEHVFRNRSTGRQFHRWFQRFPQHKMKEFYIAGESYAGHYIPQLANAIVEENKKASKENYINLKGILIGNAYMDGDTDLQGIVDSAWHHAIISDTLYSAFLKSCDFSMEILSPECDAALSEFFLLYKLIDVYSLYTPYCDLGYPALNASSSANIGVGQTNGRFDLLKMPMGFDPCTQTYATEYLNREDVQRALHANTTGMPYPYVLCRNSINAVWKDSDMTVVPIVKKLAEEGLRIWIFSGDTDARIPTTSTRYTLKKLGLPIKEDWSPWFSHKQVGGWSVVYDGLTFVTVRGAGHMVPTSLPEQALELFKHFLANHNLPSKPF</sequence>
<dbReference type="FunFam" id="3.40.50.11320:FF:000001">
    <property type="entry name" value="Carboxypeptidase"/>
    <property type="match status" value="1"/>
</dbReference>
<evidence type="ECO:0000256" key="9">
    <source>
        <dbReference type="ARBA" id="ARBA00023180"/>
    </source>
</evidence>
<proteinExistence type="inferred from homology"/>
<comment type="similarity">
    <text evidence="2 11">Belongs to the peptidase S10 family.</text>
</comment>
<dbReference type="InterPro" id="IPR018202">
    <property type="entry name" value="Ser_caboxypep_ser_AS"/>
</dbReference>
<dbReference type="FunFam" id="3.40.50.12670:FF:000002">
    <property type="entry name" value="Carboxypeptidase"/>
    <property type="match status" value="1"/>
</dbReference>
<dbReference type="EC" id="3.4.16.-" evidence="11"/>
<evidence type="ECO:0000256" key="6">
    <source>
        <dbReference type="ARBA" id="ARBA00022801"/>
    </source>
</evidence>
<evidence type="ECO:0000313" key="12">
    <source>
        <dbReference type="EnsemblPlants" id="EMT20638"/>
    </source>
</evidence>
<evidence type="ECO:0000256" key="2">
    <source>
        <dbReference type="ARBA" id="ARBA00009431"/>
    </source>
</evidence>
<evidence type="ECO:0000256" key="10">
    <source>
        <dbReference type="ARBA" id="ARBA00064289"/>
    </source>
</evidence>
<dbReference type="InterPro" id="IPR033124">
    <property type="entry name" value="Ser_caboxypep_his_AS"/>
</dbReference>
<dbReference type="GO" id="GO:0006508">
    <property type="term" value="P:proteolysis"/>
    <property type="evidence" value="ECO:0007669"/>
    <property type="project" value="UniProtKB-KW"/>
</dbReference>
<evidence type="ECO:0000256" key="5">
    <source>
        <dbReference type="ARBA" id="ARBA00022729"/>
    </source>
</evidence>
<dbReference type="GO" id="GO:0005773">
    <property type="term" value="C:vacuole"/>
    <property type="evidence" value="ECO:0007669"/>
    <property type="project" value="TreeGrafter"/>
</dbReference>
<keyword evidence="4 11" id="KW-0645">Protease</keyword>
<accession>R7WE00</accession>
<feature type="chain" id="PRO_5014486966" description="Carboxypeptidase" evidence="11">
    <location>
        <begin position="25"/>
        <end position="469"/>
    </location>
</feature>
<dbReference type="Gene3D" id="3.40.50.11320">
    <property type="match status" value="1"/>
</dbReference>
<dbReference type="MEROPS" id="S10.A39"/>
<feature type="signal peptide" evidence="11">
    <location>
        <begin position="1"/>
        <end position="24"/>
    </location>
</feature>
<reference evidence="12" key="1">
    <citation type="submission" date="2015-06" db="UniProtKB">
        <authorList>
            <consortium name="EnsemblPlants"/>
        </authorList>
    </citation>
    <scope>IDENTIFICATION</scope>
</reference>
<dbReference type="GO" id="GO:0004185">
    <property type="term" value="F:serine-type carboxypeptidase activity"/>
    <property type="evidence" value="ECO:0007669"/>
    <property type="project" value="UniProtKB-UniRule"/>
</dbReference>
<dbReference type="InterPro" id="IPR029058">
    <property type="entry name" value="AB_hydrolase_fold"/>
</dbReference>
<keyword evidence="3 11" id="KW-0121">Carboxypeptidase</keyword>
<evidence type="ECO:0000256" key="8">
    <source>
        <dbReference type="ARBA" id="ARBA00023157"/>
    </source>
</evidence>
<keyword evidence="7" id="KW-0865">Zymogen</keyword>
<organism evidence="12">
    <name type="scientific">Aegilops tauschii</name>
    <name type="common">Tausch's goatgrass</name>
    <name type="synonym">Aegilops squarrosa</name>
    <dbReference type="NCBI Taxonomy" id="37682"/>
    <lineage>
        <taxon>Eukaryota</taxon>
        <taxon>Viridiplantae</taxon>
        <taxon>Streptophyta</taxon>
        <taxon>Embryophyta</taxon>
        <taxon>Tracheophyta</taxon>
        <taxon>Spermatophyta</taxon>
        <taxon>Magnoliopsida</taxon>
        <taxon>Liliopsida</taxon>
        <taxon>Poales</taxon>
        <taxon>Poaceae</taxon>
        <taxon>BOP clade</taxon>
        <taxon>Pooideae</taxon>
        <taxon>Triticodae</taxon>
        <taxon>Triticeae</taxon>
        <taxon>Triticinae</taxon>
        <taxon>Aegilops</taxon>
    </lineage>
</organism>
<dbReference type="PROSITE" id="PS00560">
    <property type="entry name" value="CARBOXYPEPT_SER_HIS"/>
    <property type="match status" value="1"/>
</dbReference>
<dbReference type="EnsemblPlants" id="EMT20638">
    <property type="protein sequence ID" value="EMT20638"/>
    <property type="gene ID" value="F775_16432"/>
</dbReference>